<protein>
    <submittedName>
        <fullName evidence="1">Uncharacterized protein</fullName>
    </submittedName>
</protein>
<name>A0ABT9XYS1_9BACI</name>
<dbReference type="EMBL" id="JAUSTW010000006">
    <property type="protein sequence ID" value="MDQ0200415.1"/>
    <property type="molecule type" value="Genomic_DNA"/>
</dbReference>
<proteinExistence type="predicted"/>
<dbReference type="Proteomes" id="UP001224122">
    <property type="component" value="Unassembled WGS sequence"/>
</dbReference>
<keyword evidence="2" id="KW-1185">Reference proteome</keyword>
<evidence type="ECO:0000313" key="2">
    <source>
        <dbReference type="Proteomes" id="UP001224122"/>
    </source>
</evidence>
<accession>A0ABT9XYS1</accession>
<comment type="caution">
    <text evidence="1">The sequence shown here is derived from an EMBL/GenBank/DDBJ whole genome shotgun (WGS) entry which is preliminary data.</text>
</comment>
<reference evidence="1 2" key="1">
    <citation type="submission" date="2023-07" db="EMBL/GenBank/DDBJ databases">
        <title>Genomic Encyclopedia of Type Strains, Phase IV (KMG-IV): sequencing the most valuable type-strain genomes for metagenomic binning, comparative biology and taxonomic classification.</title>
        <authorList>
            <person name="Goeker M."/>
        </authorList>
    </citation>
    <scope>NUCLEOTIDE SEQUENCE [LARGE SCALE GENOMIC DNA]</scope>
    <source>
        <strain evidence="1 2">DSM 27594</strain>
    </source>
</reference>
<organism evidence="1 2">
    <name type="scientific">Neobacillus ginsengisoli</name>
    <dbReference type="NCBI Taxonomy" id="904295"/>
    <lineage>
        <taxon>Bacteria</taxon>
        <taxon>Bacillati</taxon>
        <taxon>Bacillota</taxon>
        <taxon>Bacilli</taxon>
        <taxon>Bacillales</taxon>
        <taxon>Bacillaceae</taxon>
        <taxon>Neobacillus</taxon>
    </lineage>
</organism>
<dbReference type="RefSeq" id="WP_307410251.1">
    <property type="nucleotide sequence ID" value="NZ_JAUSTW010000006.1"/>
</dbReference>
<sequence length="87" mass="10449">MLNHDSGEDVNVLHAELIDKECIQVQVQINDKVETVWLNYWEPVIVPKSYSPYRLEILVELSNYIEMKEKPFRNEFEFMRMRVLTFG</sequence>
<evidence type="ECO:0000313" key="1">
    <source>
        <dbReference type="EMBL" id="MDQ0200415.1"/>
    </source>
</evidence>
<gene>
    <name evidence="1" type="ORF">J2S10_003604</name>
</gene>